<dbReference type="AlphaFoldDB" id="A0A239LEF6"/>
<feature type="transmembrane region" description="Helical" evidence="1">
    <location>
        <begin position="400"/>
        <end position="418"/>
    </location>
</feature>
<reference evidence="2 3" key="1">
    <citation type="submission" date="2017-06" db="EMBL/GenBank/DDBJ databases">
        <authorList>
            <person name="Kim H.J."/>
            <person name="Triplett B.A."/>
        </authorList>
    </citation>
    <scope>NUCLEOTIDE SEQUENCE [LARGE SCALE GENOMIC DNA]</scope>
    <source>
        <strain evidence="2 3">U15</strain>
    </source>
</reference>
<gene>
    <name evidence="2" type="ORF">SAMN06265795_12245</name>
</gene>
<dbReference type="Proteomes" id="UP000198284">
    <property type="component" value="Unassembled WGS sequence"/>
</dbReference>
<keyword evidence="1" id="KW-0472">Membrane</keyword>
<evidence type="ECO:0000256" key="1">
    <source>
        <dbReference type="SAM" id="Phobius"/>
    </source>
</evidence>
<dbReference type="PANTHER" id="PTHR37813:SF1">
    <property type="entry name" value="FELS-2 PROPHAGE PROTEIN"/>
    <property type="match status" value="1"/>
</dbReference>
<organism evidence="2 3">
    <name type="scientific">Noviherbaspirillum humi</name>
    <dbReference type="NCBI Taxonomy" id="1688639"/>
    <lineage>
        <taxon>Bacteria</taxon>
        <taxon>Pseudomonadati</taxon>
        <taxon>Pseudomonadota</taxon>
        <taxon>Betaproteobacteria</taxon>
        <taxon>Burkholderiales</taxon>
        <taxon>Oxalobacteraceae</taxon>
        <taxon>Noviherbaspirillum</taxon>
    </lineage>
</organism>
<keyword evidence="1" id="KW-0812">Transmembrane</keyword>
<dbReference type="EMBL" id="FZOT01000022">
    <property type="protein sequence ID" value="SNT29017.1"/>
    <property type="molecule type" value="Genomic_DNA"/>
</dbReference>
<evidence type="ECO:0000313" key="2">
    <source>
        <dbReference type="EMBL" id="SNT29017.1"/>
    </source>
</evidence>
<keyword evidence="1" id="KW-1133">Transmembrane helix</keyword>
<protein>
    <recommendedName>
        <fullName evidence="4">Phage tail tape measure protein, TP901 family, core region</fullName>
    </recommendedName>
</protein>
<sequence length="541" mass="57142">MAGFLFLKRTMAQTKTEIVISAVDKATATLNQVGAKLEGLIKPAGDVHKALGKLYDATGVGAVKSAVGNLSKSLVGLATSTVGIAGVYSGTIGEILRFGITAAETADQVGDLAEKYQVHANTLQVFGALVEEDGGTMEDAAAAIGKLKKAMNEATHGGKEQAAAFAGVGISVAELRSMKPEQVMERMAGAFKGSENDLAKQAVLLELMGKNGQTMMGTFNRGADGIKNKFAEMRADGRLFTEDQLQQADAFDKTWKRLQGTFNGIKTALGLRLAEKLQPMFENIQKWVVANRALIDSKFDAFLQKLPAMIDLGVQMFKGLWGVAQLVGSAFKTLNSVLGPTGTTLAMLGGIMSPVILAAGSLAWAVGGVAVKIGMLAWQFAPAAIAALKTLWVVMRAHPIGAIIAAVVGLGVIVYQNWDSIVDYVSGAWNRIKSVFSVNFFDGIIQLWMESWQALGNGILGIIKSILPDKLMPEALKNFNFTFATDRANGMTAAQAAKNKTEVGGTLKIQVEGGQAKVTELTKTGDAMDIDVMAGIMMAGA</sequence>
<proteinExistence type="predicted"/>
<name>A0A239LEF6_9BURK</name>
<keyword evidence="3" id="KW-1185">Reference proteome</keyword>
<dbReference type="PANTHER" id="PTHR37813">
    <property type="entry name" value="FELS-2 PROPHAGE PROTEIN"/>
    <property type="match status" value="1"/>
</dbReference>
<evidence type="ECO:0008006" key="4">
    <source>
        <dbReference type="Google" id="ProtNLM"/>
    </source>
</evidence>
<feature type="transmembrane region" description="Helical" evidence="1">
    <location>
        <begin position="345"/>
        <end position="366"/>
    </location>
</feature>
<accession>A0A239LEF6</accession>
<evidence type="ECO:0000313" key="3">
    <source>
        <dbReference type="Proteomes" id="UP000198284"/>
    </source>
</evidence>